<sequence length="545" mass="63639">MAKLKLMDREWASFFIGGENGIFNIEATKSGIDKNKLKTAKDGKTPYITRSETDNGINLFVPDEQMRKYKKDDGNVITIGLDTQTVFYQKNSFWTGQNIQILKNDNLNYWVAMFLIPLLKIQMEKFSWGGNGATLGRLNRTQIMLPINLDYQPDWQFMEDYIKQKEEEKIKQLIDYYTQQATDILIQTASITDREWKAFPFNEIFEEIQRGKRLTKSNQIEGDIPYISSSATQNGVDNFISNEKNIRKFENCLTIANSGSVGATFFHHYQFIASDHVTELKLERPNKYVYLFLASIIKKLEKKYSFNREINDKRIQREKILLPINDNAEPDWQFMEDFIRQLEKNKTETILKYYNTMVNNEKSARGGVAHLLKDYKWSAFKISDICEIFSGVRLTKQDMNEGETPFIGASDSNNGVTAFINNHNASVDSDVLGVNYNGSVVENFYHPYQALFSDDVKRLRIQDYQGKYAYLFLKTAILKQKKKYQYGYKFNAARMAKQKVILPANHLNQPDWERMEIYMQRLELQKITQYIKILHSTKSRILINN</sequence>
<feature type="domain" description="Type I restriction modification DNA specificity" evidence="4">
    <location>
        <begin position="376"/>
        <end position="530"/>
    </location>
</feature>
<evidence type="ECO:0000256" key="3">
    <source>
        <dbReference type="ARBA" id="ARBA00023125"/>
    </source>
</evidence>
<evidence type="ECO:0000256" key="2">
    <source>
        <dbReference type="ARBA" id="ARBA00022747"/>
    </source>
</evidence>
<keyword evidence="5" id="KW-0378">Hydrolase</keyword>
<dbReference type="GO" id="GO:0004519">
    <property type="term" value="F:endonuclease activity"/>
    <property type="evidence" value="ECO:0007669"/>
    <property type="project" value="UniProtKB-KW"/>
</dbReference>
<dbReference type="InterPro" id="IPR000055">
    <property type="entry name" value="Restrct_endonuc_typeI_TRD"/>
</dbReference>
<keyword evidence="3" id="KW-0238">DNA-binding</keyword>
<feature type="domain" description="Type I restriction modification DNA specificity" evidence="4">
    <location>
        <begin position="195"/>
        <end position="350"/>
    </location>
</feature>
<keyword evidence="5" id="KW-0255">Endonuclease</keyword>
<dbReference type="InterPro" id="IPR044946">
    <property type="entry name" value="Restrct_endonuc_typeI_TRD_sf"/>
</dbReference>
<comment type="similarity">
    <text evidence="1">Belongs to the type-I restriction system S methylase family.</text>
</comment>
<name>A0A8B3TFI8_AVIPA</name>
<evidence type="ECO:0000259" key="4">
    <source>
        <dbReference type="Pfam" id="PF01420"/>
    </source>
</evidence>
<dbReference type="GO" id="GO:0003677">
    <property type="term" value="F:DNA binding"/>
    <property type="evidence" value="ECO:0007669"/>
    <property type="project" value="UniProtKB-KW"/>
</dbReference>
<evidence type="ECO:0000256" key="1">
    <source>
        <dbReference type="ARBA" id="ARBA00010923"/>
    </source>
</evidence>
<accession>A0A8B3TFI8</accession>
<dbReference type="Proteomes" id="UP000294229">
    <property type="component" value="Unassembled WGS sequence"/>
</dbReference>
<proteinExistence type="inferred from homology"/>
<gene>
    <name evidence="5" type="ORF">EIG79_01455</name>
</gene>
<dbReference type="GO" id="GO:0009307">
    <property type="term" value="P:DNA restriction-modification system"/>
    <property type="evidence" value="ECO:0007669"/>
    <property type="project" value="UniProtKB-KW"/>
</dbReference>
<keyword evidence="2" id="KW-0680">Restriction system</keyword>
<protein>
    <submittedName>
        <fullName evidence="5">Restriction endonuclease</fullName>
    </submittedName>
</protein>
<dbReference type="Gene3D" id="3.90.220.20">
    <property type="entry name" value="DNA methylase specificity domains"/>
    <property type="match status" value="3"/>
</dbReference>
<dbReference type="SUPFAM" id="SSF116734">
    <property type="entry name" value="DNA methylase specificity domain"/>
    <property type="match status" value="3"/>
</dbReference>
<reference evidence="5 6" key="1">
    <citation type="submission" date="2018-11" db="EMBL/GenBank/DDBJ databases">
        <title>Sequencing Av. paragallinarum serogroups.</title>
        <authorList>
            <person name="Hellmuth J.E."/>
            <person name="Boucher C.E."/>
            <person name="Cason E.D."/>
        </authorList>
    </citation>
    <scope>NUCLEOTIDE SEQUENCE [LARGE SCALE GENOMIC DNA]</scope>
    <source>
        <strain evidence="5 6">SA-3</strain>
    </source>
</reference>
<dbReference type="Pfam" id="PF01420">
    <property type="entry name" value="Methylase_S"/>
    <property type="match status" value="3"/>
</dbReference>
<dbReference type="EMBL" id="RQXS01000003">
    <property type="protein sequence ID" value="RZN61196.1"/>
    <property type="molecule type" value="Genomic_DNA"/>
</dbReference>
<feature type="domain" description="Type I restriction modification DNA specificity" evidence="4">
    <location>
        <begin position="21"/>
        <end position="172"/>
    </location>
</feature>
<organism evidence="5 6">
    <name type="scientific">Avibacterium paragallinarum</name>
    <name type="common">Haemophilus gallinarum</name>
    <dbReference type="NCBI Taxonomy" id="728"/>
    <lineage>
        <taxon>Bacteria</taxon>
        <taxon>Pseudomonadati</taxon>
        <taxon>Pseudomonadota</taxon>
        <taxon>Gammaproteobacteria</taxon>
        <taxon>Pasteurellales</taxon>
        <taxon>Pasteurellaceae</taxon>
        <taxon>Avibacterium</taxon>
    </lineage>
</organism>
<dbReference type="RefSeq" id="WP_130238472.1">
    <property type="nucleotide sequence ID" value="NZ_RQXS01000003.1"/>
</dbReference>
<comment type="caution">
    <text evidence="5">The sequence shown here is derived from an EMBL/GenBank/DDBJ whole genome shotgun (WGS) entry which is preliminary data.</text>
</comment>
<dbReference type="AlphaFoldDB" id="A0A8B3TFI8"/>
<evidence type="ECO:0000313" key="5">
    <source>
        <dbReference type="EMBL" id="RZN61196.1"/>
    </source>
</evidence>
<keyword evidence="5" id="KW-0540">Nuclease</keyword>
<evidence type="ECO:0000313" key="6">
    <source>
        <dbReference type="Proteomes" id="UP000294229"/>
    </source>
</evidence>